<feature type="compositionally biased region" description="Low complexity" evidence="1">
    <location>
        <begin position="169"/>
        <end position="183"/>
    </location>
</feature>
<reference evidence="4 5" key="1">
    <citation type="submission" date="2021-04" db="EMBL/GenBank/DDBJ databases">
        <authorList>
            <person name="Pira H."/>
            <person name="Risdian C."/>
            <person name="Wink J."/>
        </authorList>
    </citation>
    <scope>NUCLEOTIDE SEQUENCE [LARGE SCALE GENOMIC DNA]</scope>
    <source>
        <strain evidence="4 5">WHA3</strain>
    </source>
</reference>
<dbReference type="PROSITE" id="PS51724">
    <property type="entry name" value="SPOR"/>
    <property type="match status" value="1"/>
</dbReference>
<dbReference type="InterPro" id="IPR007730">
    <property type="entry name" value="SPOR-like_dom"/>
</dbReference>
<dbReference type="RefSeq" id="WP_218445692.1">
    <property type="nucleotide sequence ID" value="NZ_JAGSPA010000003.1"/>
</dbReference>
<organism evidence="4 5">
    <name type="scientific">Pacificimonas pallii</name>
    <dbReference type="NCBI Taxonomy" id="2827236"/>
    <lineage>
        <taxon>Bacteria</taxon>
        <taxon>Pseudomonadati</taxon>
        <taxon>Pseudomonadota</taxon>
        <taxon>Alphaproteobacteria</taxon>
        <taxon>Sphingomonadales</taxon>
        <taxon>Sphingosinicellaceae</taxon>
        <taxon>Pacificimonas</taxon>
    </lineage>
</organism>
<evidence type="ECO:0000313" key="4">
    <source>
        <dbReference type="EMBL" id="MBV7256869.1"/>
    </source>
</evidence>
<proteinExistence type="predicted"/>
<dbReference type="Proteomes" id="UP000722336">
    <property type="component" value="Unassembled WGS sequence"/>
</dbReference>
<keyword evidence="2" id="KW-1133">Transmembrane helix</keyword>
<evidence type="ECO:0000256" key="2">
    <source>
        <dbReference type="SAM" id="Phobius"/>
    </source>
</evidence>
<feature type="transmembrane region" description="Helical" evidence="2">
    <location>
        <begin position="41"/>
        <end position="59"/>
    </location>
</feature>
<evidence type="ECO:0000313" key="5">
    <source>
        <dbReference type="Proteomes" id="UP000722336"/>
    </source>
</evidence>
<keyword evidence="5" id="KW-1185">Reference proteome</keyword>
<dbReference type="Pfam" id="PF05036">
    <property type="entry name" value="SPOR"/>
    <property type="match status" value="1"/>
</dbReference>
<evidence type="ECO:0000256" key="1">
    <source>
        <dbReference type="SAM" id="MobiDB-lite"/>
    </source>
</evidence>
<keyword evidence="2" id="KW-0812">Transmembrane</keyword>
<evidence type="ECO:0000259" key="3">
    <source>
        <dbReference type="PROSITE" id="PS51724"/>
    </source>
</evidence>
<gene>
    <name evidence="4" type="ORF">KCG44_08730</name>
</gene>
<protein>
    <submittedName>
        <fullName evidence="4">SPOR domain-containing protein</fullName>
    </submittedName>
</protein>
<feature type="domain" description="SPOR" evidence="3">
    <location>
        <begin position="186"/>
        <end position="268"/>
    </location>
</feature>
<comment type="caution">
    <text evidence="4">The sequence shown here is derived from an EMBL/GenBank/DDBJ whole genome shotgun (WGS) entry which is preliminary data.</text>
</comment>
<dbReference type="EMBL" id="JAGSPA010000003">
    <property type="protein sequence ID" value="MBV7256869.1"/>
    <property type="molecule type" value="Genomic_DNA"/>
</dbReference>
<accession>A0ABS6SEP3</accession>
<name>A0ABS6SEP3_9SPHN</name>
<keyword evidence="2" id="KW-0472">Membrane</keyword>
<sequence length="268" mass="27309">MAATRDDADFEKAPGEDLPWLEPAELEYSEGGGGFLTGRTVIIAALTIVGVVAVLWWLADYLGGGDIEIPEGNEIPVVSAPEGPYRVAPDEVGGLEIDDTEQAISAVAAGETLPGEVDTGSLPEVPVPVVPPVGTGNADGPPRDLMAEAQAAREAAAERDGDDPAQAEAVTAGPPSADAAAGTPAAVSSVDAVVQLGAFSTPAKANEVWATISGRYPYIAALDKSVETVAIEGKTLYRLRATGAANRAAANELCARLKLAGENCVVPK</sequence>
<feature type="region of interest" description="Disordered" evidence="1">
    <location>
        <begin position="148"/>
        <end position="183"/>
    </location>
</feature>